<reference evidence="2 3" key="1">
    <citation type="submission" date="2022-11" db="EMBL/GenBank/DDBJ databases">
        <title>Deinococcus ZS9-10, Low Temperature and Draught-tolerating, UV-resistant Bacteria from Continental Antarctica.</title>
        <authorList>
            <person name="Cheng L."/>
        </authorList>
    </citation>
    <scope>NUCLEOTIDE SEQUENCE [LARGE SCALE GENOMIC DNA]</scope>
    <source>
        <strain evidence="2 3">ZS9-10</strain>
    </source>
</reference>
<feature type="region of interest" description="Disordered" evidence="1">
    <location>
        <begin position="109"/>
        <end position="157"/>
    </location>
</feature>
<accession>A0ABU4DVG3</accession>
<proteinExistence type="predicted"/>
<sequence>MSGDSKTSQSLYGSDFEQVPGIVFSHRNELGILGIGLVTMIIRIAGKYGGRAPLSTRFLKELGVGPDRAIPLRSKILALMPYAFSEGEPGRDGTYVVLFDRDGLARAHRDWVSQQTGRSAPAPAPAPLQPTVNAVPAAKPPPAKPARKKAGGRSDAPEHQQLAAVYNANRGTLPEAMADAQTGLIIVSADLARLMDNKLLSVYGATQAAELVRNATLYAAKEAREKPGQWVDNMASLVNVIRRAEEWAPLYRAPGGTRRTASARRTALTDDYEAPAVI</sequence>
<dbReference type="EMBL" id="JAPMIV010000062">
    <property type="protein sequence ID" value="MDV6376427.1"/>
    <property type="molecule type" value="Genomic_DNA"/>
</dbReference>
<evidence type="ECO:0000313" key="2">
    <source>
        <dbReference type="EMBL" id="MDV6376427.1"/>
    </source>
</evidence>
<protein>
    <submittedName>
        <fullName evidence="2">Uncharacterized protein</fullName>
    </submittedName>
</protein>
<comment type="caution">
    <text evidence="2">The sequence shown here is derived from an EMBL/GenBank/DDBJ whole genome shotgun (WGS) entry which is preliminary data.</text>
</comment>
<gene>
    <name evidence="2" type="ORF">ORD21_17675</name>
</gene>
<evidence type="ECO:0000256" key="1">
    <source>
        <dbReference type="SAM" id="MobiDB-lite"/>
    </source>
</evidence>
<name>A0ABU4DVG3_9DEIO</name>
<keyword evidence="3" id="KW-1185">Reference proteome</keyword>
<organism evidence="2 3">
    <name type="scientific">Deinococcus arenicola</name>
    <dbReference type="NCBI Taxonomy" id="2994950"/>
    <lineage>
        <taxon>Bacteria</taxon>
        <taxon>Thermotogati</taxon>
        <taxon>Deinococcota</taxon>
        <taxon>Deinococci</taxon>
        <taxon>Deinococcales</taxon>
        <taxon>Deinococcaceae</taxon>
        <taxon>Deinococcus</taxon>
    </lineage>
</organism>
<dbReference type="Proteomes" id="UP001276150">
    <property type="component" value="Unassembled WGS sequence"/>
</dbReference>
<dbReference type="RefSeq" id="WP_317641783.1">
    <property type="nucleotide sequence ID" value="NZ_JAPMIV010000062.1"/>
</dbReference>
<evidence type="ECO:0000313" key="3">
    <source>
        <dbReference type="Proteomes" id="UP001276150"/>
    </source>
</evidence>